<reference evidence="9 10" key="1">
    <citation type="journal article" date="2016" name="Nat. Microbiol.">
        <title>Genomic inference of the metabolism of cosmopolitan subsurface Archaea, Hadesarchaea.</title>
        <authorList>
            <person name="Baker B.J."/>
            <person name="Saw J.H."/>
            <person name="Lind A.E."/>
            <person name="Lazar C.S."/>
            <person name="Hinrichs K.-U."/>
            <person name="Teske A.P."/>
            <person name="Ettema T.J."/>
        </authorList>
    </citation>
    <scope>NUCLEOTIDE SEQUENCE [LARGE SCALE GENOMIC DNA]</scope>
</reference>
<dbReference type="Proteomes" id="UP000074294">
    <property type="component" value="Unassembled WGS sequence"/>
</dbReference>
<dbReference type="InterPro" id="IPR050366">
    <property type="entry name" value="BP-dependent_transpt_permease"/>
</dbReference>
<dbReference type="AlphaFoldDB" id="A0A147K092"/>
<dbReference type="Pfam" id="PF00528">
    <property type="entry name" value="BPD_transp_1"/>
    <property type="match status" value="1"/>
</dbReference>
<evidence type="ECO:0000256" key="4">
    <source>
        <dbReference type="ARBA" id="ARBA00022692"/>
    </source>
</evidence>
<feature type="transmembrane region" description="Helical" evidence="7">
    <location>
        <begin position="256"/>
        <end position="279"/>
    </location>
</feature>
<keyword evidence="2 7" id="KW-0813">Transport</keyword>
<evidence type="ECO:0000256" key="2">
    <source>
        <dbReference type="ARBA" id="ARBA00022448"/>
    </source>
</evidence>
<evidence type="ECO:0000313" key="10">
    <source>
        <dbReference type="Proteomes" id="UP000074294"/>
    </source>
</evidence>
<feature type="transmembrane region" description="Helical" evidence="7">
    <location>
        <begin position="16"/>
        <end position="38"/>
    </location>
</feature>
<evidence type="ECO:0000256" key="1">
    <source>
        <dbReference type="ARBA" id="ARBA00004651"/>
    </source>
</evidence>
<keyword evidence="3" id="KW-1003">Cell membrane</keyword>
<dbReference type="GO" id="GO:0005886">
    <property type="term" value="C:plasma membrane"/>
    <property type="evidence" value="ECO:0007669"/>
    <property type="project" value="UniProtKB-SubCell"/>
</dbReference>
<feature type="transmembrane region" description="Helical" evidence="7">
    <location>
        <begin position="126"/>
        <end position="147"/>
    </location>
</feature>
<protein>
    <submittedName>
        <fullName evidence="9">Peptide ABC transporter permease</fullName>
    </submittedName>
</protein>
<dbReference type="PANTHER" id="PTHR43386">
    <property type="entry name" value="OLIGOPEPTIDE TRANSPORT SYSTEM PERMEASE PROTEIN APPC"/>
    <property type="match status" value="1"/>
</dbReference>
<evidence type="ECO:0000256" key="5">
    <source>
        <dbReference type="ARBA" id="ARBA00022989"/>
    </source>
</evidence>
<dbReference type="InterPro" id="IPR000515">
    <property type="entry name" value="MetI-like"/>
</dbReference>
<dbReference type="Gene3D" id="1.10.3720.10">
    <property type="entry name" value="MetI-like"/>
    <property type="match status" value="1"/>
</dbReference>
<gene>
    <name evidence="9" type="ORF">APZ16_03635</name>
</gene>
<dbReference type="PANTHER" id="PTHR43386:SF1">
    <property type="entry name" value="D,D-DIPEPTIDE TRANSPORT SYSTEM PERMEASE PROTEIN DDPC-RELATED"/>
    <property type="match status" value="1"/>
</dbReference>
<feature type="domain" description="ABC transmembrane type-1" evidence="8">
    <location>
        <begin position="84"/>
        <end position="280"/>
    </location>
</feature>
<keyword evidence="6 7" id="KW-0472">Membrane</keyword>
<evidence type="ECO:0000256" key="7">
    <source>
        <dbReference type="RuleBase" id="RU363032"/>
    </source>
</evidence>
<evidence type="ECO:0000256" key="3">
    <source>
        <dbReference type="ARBA" id="ARBA00022475"/>
    </source>
</evidence>
<dbReference type="EMBL" id="LQMQ01000010">
    <property type="protein sequence ID" value="KUO42157.1"/>
    <property type="molecule type" value="Genomic_DNA"/>
</dbReference>
<dbReference type="InterPro" id="IPR035906">
    <property type="entry name" value="MetI-like_sf"/>
</dbReference>
<comment type="caution">
    <text evidence="9">The sequence shown here is derived from an EMBL/GenBank/DDBJ whole genome shotgun (WGS) entry which is preliminary data.</text>
</comment>
<dbReference type="STRING" id="1776334.APZ16_03635"/>
<dbReference type="InterPro" id="IPR025966">
    <property type="entry name" value="OppC_N"/>
</dbReference>
<dbReference type="PROSITE" id="PS50928">
    <property type="entry name" value="ABC_TM1"/>
    <property type="match status" value="1"/>
</dbReference>
<dbReference type="SUPFAM" id="SSF161098">
    <property type="entry name" value="MetI-like"/>
    <property type="match status" value="1"/>
</dbReference>
<feature type="transmembrane region" description="Helical" evidence="7">
    <location>
        <begin position="87"/>
        <end position="114"/>
    </location>
</feature>
<keyword evidence="5 7" id="KW-1133">Transmembrane helix</keyword>
<dbReference type="Pfam" id="PF12911">
    <property type="entry name" value="OppC_N"/>
    <property type="match status" value="1"/>
</dbReference>
<dbReference type="CDD" id="cd06261">
    <property type="entry name" value="TM_PBP2"/>
    <property type="match status" value="1"/>
</dbReference>
<name>A0A147K092_HADYE</name>
<evidence type="ECO:0000259" key="8">
    <source>
        <dbReference type="PROSITE" id="PS50928"/>
    </source>
</evidence>
<feature type="transmembrane region" description="Helical" evidence="7">
    <location>
        <begin position="213"/>
        <end position="235"/>
    </location>
</feature>
<comment type="subcellular location">
    <subcellularLocation>
        <location evidence="1 7">Cell membrane</location>
        <topology evidence="1 7">Multi-pass membrane protein</topology>
    </subcellularLocation>
</comment>
<sequence>MKELKFSLKRLRKSPLSIAGITIITFFAIIAVLAPVLAPPADPNRPYNIPRDGFSQTPKPPNENHPFGTTEGQFDIYYGVIWGTRTAFTVGLMVVGASILVGIVLGALSGYFGGIIDEIIMRVTDVFFAVPALILAMAFVTAMGPGLDSVMKALILVWWPVYARLIRGEVLQAKQETYVEAARAMGASNFRIITRHVLPNTIFSVLVMASLDLGAVVLTAAGLSFIGLGAPLGYADWGQMISFSRNWIVGPPGQPFLYWYTVLIPGLFIFFFVLGWSLLGDAVRDILDPKLRRK</sequence>
<evidence type="ECO:0000256" key="6">
    <source>
        <dbReference type="ARBA" id="ARBA00023136"/>
    </source>
</evidence>
<organism evidence="9 10">
    <name type="scientific">Hadarchaeum yellowstonense</name>
    <dbReference type="NCBI Taxonomy" id="1776334"/>
    <lineage>
        <taxon>Archaea</taxon>
        <taxon>Methanobacteriati</taxon>
        <taxon>Candidatus Hadarchaeota</taxon>
        <taxon>Candidatus Hadarchaeia</taxon>
        <taxon>Candidatus Hadarchaeales</taxon>
        <taxon>Candidatus Hadarchaeaceae</taxon>
        <taxon>Candidatus Hadarchaeum</taxon>
    </lineage>
</organism>
<comment type="similarity">
    <text evidence="7">Belongs to the binding-protein-dependent transport system permease family.</text>
</comment>
<dbReference type="GO" id="GO:0055085">
    <property type="term" value="P:transmembrane transport"/>
    <property type="evidence" value="ECO:0007669"/>
    <property type="project" value="InterPro"/>
</dbReference>
<accession>A0A147K092</accession>
<proteinExistence type="inferred from homology"/>
<evidence type="ECO:0000313" key="9">
    <source>
        <dbReference type="EMBL" id="KUO42157.1"/>
    </source>
</evidence>
<keyword evidence="4 7" id="KW-0812">Transmembrane</keyword>